<feature type="domain" description="ABC3 transporter permease C-terminal" evidence="8">
    <location>
        <begin position="644"/>
        <end position="766"/>
    </location>
</feature>
<evidence type="ECO:0000313" key="11">
    <source>
        <dbReference type="Proteomes" id="UP001501444"/>
    </source>
</evidence>
<dbReference type="InterPro" id="IPR003838">
    <property type="entry name" value="ABC3_permease_C"/>
</dbReference>
<accession>A0ABP5T941</accession>
<feature type="transmembrane region" description="Helical" evidence="7">
    <location>
        <begin position="735"/>
        <end position="757"/>
    </location>
</feature>
<comment type="similarity">
    <text evidence="6">Belongs to the ABC-4 integral membrane protein family.</text>
</comment>
<protein>
    <recommendedName>
        <fullName evidence="12">ABC transport system permease protein</fullName>
    </recommendedName>
</protein>
<dbReference type="PANTHER" id="PTHR30572:SF4">
    <property type="entry name" value="ABC TRANSPORTER PERMEASE YTRF"/>
    <property type="match status" value="1"/>
</dbReference>
<comment type="subcellular location">
    <subcellularLocation>
        <location evidence="1">Cell membrane</location>
        <topology evidence="1">Multi-pass membrane protein</topology>
    </subcellularLocation>
</comment>
<evidence type="ECO:0008006" key="12">
    <source>
        <dbReference type="Google" id="ProtNLM"/>
    </source>
</evidence>
<feature type="transmembrane region" description="Helical" evidence="7">
    <location>
        <begin position="643"/>
        <end position="665"/>
    </location>
</feature>
<dbReference type="Pfam" id="PF02687">
    <property type="entry name" value="FtsX"/>
    <property type="match status" value="2"/>
</dbReference>
<feature type="domain" description="ABC3 transporter permease C-terminal" evidence="8">
    <location>
        <begin position="245"/>
        <end position="362"/>
    </location>
</feature>
<dbReference type="InterPro" id="IPR025857">
    <property type="entry name" value="MacB_PCD"/>
</dbReference>
<keyword evidence="3 7" id="KW-0812">Transmembrane</keyword>
<evidence type="ECO:0000259" key="8">
    <source>
        <dbReference type="Pfam" id="PF02687"/>
    </source>
</evidence>
<feature type="domain" description="MacB-like periplasmic core" evidence="9">
    <location>
        <begin position="409"/>
        <end position="616"/>
    </location>
</feature>
<evidence type="ECO:0000256" key="1">
    <source>
        <dbReference type="ARBA" id="ARBA00004651"/>
    </source>
</evidence>
<evidence type="ECO:0000256" key="4">
    <source>
        <dbReference type="ARBA" id="ARBA00022989"/>
    </source>
</evidence>
<keyword evidence="4 7" id="KW-1133">Transmembrane helix</keyword>
<dbReference type="EMBL" id="BAAARV010000025">
    <property type="protein sequence ID" value="GAA2347790.1"/>
    <property type="molecule type" value="Genomic_DNA"/>
</dbReference>
<dbReference type="RefSeq" id="WP_344613536.1">
    <property type="nucleotide sequence ID" value="NZ_BAAARV010000025.1"/>
</dbReference>
<evidence type="ECO:0000313" key="10">
    <source>
        <dbReference type="EMBL" id="GAA2347790.1"/>
    </source>
</evidence>
<dbReference type="Proteomes" id="UP001501444">
    <property type="component" value="Unassembled WGS sequence"/>
</dbReference>
<name>A0ABP5T941_9ACTN</name>
<gene>
    <name evidence="10" type="ORF">GCM10010170_035890</name>
</gene>
<evidence type="ECO:0000259" key="9">
    <source>
        <dbReference type="Pfam" id="PF12704"/>
    </source>
</evidence>
<evidence type="ECO:0000256" key="2">
    <source>
        <dbReference type="ARBA" id="ARBA00022475"/>
    </source>
</evidence>
<keyword evidence="5 7" id="KW-0472">Membrane</keyword>
<sequence>MNAVWRAARAAVRRRKLQTFVIAVVALFSTATVVVALGLLDASSAPFDRAFAQQRGPHVVATYSTAGPPVASGAEAVAGPFEQLVLDVPADGGPLWATGPLTVVGRADPGGPVDQVRVWAGRWASGPDEVVLANEPPPRGQEHFFADEILGRTVTAPGKPALTIVGLAYSVGRTADLWASPATVRRLGPTGAQVLYRFRAAATPGQVDAAIAGLPRDGLVATRSYLTLKAAVAAGPGTILPFLVVFGVLGLIVAVLIVANVVSGAVISGFRHIGVLKALGFTPRQVVLVYLAMVTLPATAGALLGTVLGTIAAKPLLQNAFLGLGFGGDVRTGAWVPLTGVLGVPALVVLTALVPALRAHRLSAAAAISAGSAPKPGRGLRVQRALAGTRLPRTVSLGLGLPFARPGRTGLTMAALLLGVVTVTFASGLATSVIRYGEATDRADAVQVQVRPNNPSRGDRASQRTDPQVESLLRGLPDTVFVTADLTLQIAADGHPDPLQVDFLRGDATTIGYRELLTEGRWMSGPGEVVASSATLHDLGARVGDRLELTYDGRRAPVTIVGKAMEAGIAHGDLFADWSAFTALAPDYHLVNHEVMYFVRIAPGTPVDAYLAEVRAADPGLHAWHAVQGLGNSFTVSVVTISVAFSVMIGVVAALSVFNTALLNVRERRRDLGMLKSIGMTPRQVVGMTLTSMAALGALGGLIGIPIGIAAHRLIVPMAGRAAKIDLPASLFHVWHPSTLLATALSGVAIAVLGALLPSRAAARLPIAEVLHNE</sequence>
<feature type="transmembrane region" description="Helical" evidence="7">
    <location>
        <begin position="239"/>
        <end position="267"/>
    </location>
</feature>
<keyword evidence="2" id="KW-1003">Cell membrane</keyword>
<evidence type="ECO:0000256" key="5">
    <source>
        <dbReference type="ARBA" id="ARBA00023136"/>
    </source>
</evidence>
<dbReference type="PANTHER" id="PTHR30572">
    <property type="entry name" value="MEMBRANE COMPONENT OF TRANSPORTER-RELATED"/>
    <property type="match status" value="1"/>
</dbReference>
<dbReference type="Pfam" id="PF12704">
    <property type="entry name" value="MacB_PCD"/>
    <property type="match status" value="1"/>
</dbReference>
<evidence type="ECO:0000256" key="7">
    <source>
        <dbReference type="SAM" id="Phobius"/>
    </source>
</evidence>
<evidence type="ECO:0000256" key="6">
    <source>
        <dbReference type="ARBA" id="ARBA00038076"/>
    </source>
</evidence>
<proteinExistence type="inferred from homology"/>
<feature type="transmembrane region" description="Helical" evidence="7">
    <location>
        <begin position="411"/>
        <end position="434"/>
    </location>
</feature>
<feature type="transmembrane region" description="Helical" evidence="7">
    <location>
        <begin position="288"/>
        <end position="313"/>
    </location>
</feature>
<organism evidence="10 11">
    <name type="scientific">Dactylosporangium salmoneum</name>
    <dbReference type="NCBI Taxonomy" id="53361"/>
    <lineage>
        <taxon>Bacteria</taxon>
        <taxon>Bacillati</taxon>
        <taxon>Actinomycetota</taxon>
        <taxon>Actinomycetes</taxon>
        <taxon>Micromonosporales</taxon>
        <taxon>Micromonosporaceae</taxon>
        <taxon>Dactylosporangium</taxon>
    </lineage>
</organism>
<keyword evidence="11" id="KW-1185">Reference proteome</keyword>
<comment type="caution">
    <text evidence="10">The sequence shown here is derived from an EMBL/GenBank/DDBJ whole genome shotgun (WGS) entry which is preliminary data.</text>
</comment>
<evidence type="ECO:0000256" key="3">
    <source>
        <dbReference type="ARBA" id="ARBA00022692"/>
    </source>
</evidence>
<dbReference type="InterPro" id="IPR050250">
    <property type="entry name" value="Macrolide_Exporter_MacB"/>
</dbReference>
<reference evidence="11" key="1">
    <citation type="journal article" date="2019" name="Int. J. Syst. Evol. Microbiol.">
        <title>The Global Catalogue of Microorganisms (GCM) 10K type strain sequencing project: providing services to taxonomists for standard genome sequencing and annotation.</title>
        <authorList>
            <consortium name="The Broad Institute Genomics Platform"/>
            <consortium name="The Broad Institute Genome Sequencing Center for Infectious Disease"/>
            <person name="Wu L."/>
            <person name="Ma J."/>
        </authorList>
    </citation>
    <scope>NUCLEOTIDE SEQUENCE [LARGE SCALE GENOMIC DNA]</scope>
    <source>
        <strain evidence="11">JCM 3272</strain>
    </source>
</reference>
<feature type="transmembrane region" description="Helical" evidence="7">
    <location>
        <begin position="685"/>
        <end position="715"/>
    </location>
</feature>
<feature type="transmembrane region" description="Helical" evidence="7">
    <location>
        <begin position="333"/>
        <end position="354"/>
    </location>
</feature>